<feature type="signal peptide" evidence="2">
    <location>
        <begin position="1"/>
        <end position="19"/>
    </location>
</feature>
<accession>A0ABR6KN47</accession>
<dbReference type="EMBL" id="JACHOC010000005">
    <property type="protein sequence ID" value="MBB4622896.1"/>
    <property type="molecule type" value="Genomic_DNA"/>
</dbReference>
<proteinExistence type="predicted"/>
<evidence type="ECO:0000256" key="2">
    <source>
        <dbReference type="SAM" id="SignalP"/>
    </source>
</evidence>
<comment type="caution">
    <text evidence="4">The sequence shown here is derived from an EMBL/GenBank/DDBJ whole genome shotgun (WGS) entry which is preliminary data.</text>
</comment>
<sequence>MNKQLFLSLITVMICFLTACNRQPAGSRANEYIVGKQTYTFAIKGADTLRLDKYELQNIPAGDTLSKPVILFAFGGGFKGGNRDNDSYIPYFHFLAKNGYVVVSTDYRTGLKDIDTGKMTDPMQFAATLQKAIAMAVEDFFDATRYIVDNSKEWKVKPEQIVACGSSAGAVTSLQAEYEICNRTPLTQKLPDSFNYAGVISFAGAICSLGIPDWQELPCPIMLFHGNADRTVPFDKALLENMGLWGSNFIAKQLQVKQSPYYFYLAEEAGHEMAGIPMDNNRYDILSFLDRFVLLRQKAFINTIETIPGKPETKKDFTLQDYIQNNL</sequence>
<evidence type="ECO:0000313" key="5">
    <source>
        <dbReference type="Proteomes" id="UP000533637"/>
    </source>
</evidence>
<evidence type="ECO:0000259" key="3">
    <source>
        <dbReference type="Pfam" id="PF20434"/>
    </source>
</evidence>
<protein>
    <submittedName>
        <fullName evidence="4">Dienelactone hydrolase</fullName>
    </submittedName>
</protein>
<dbReference type="GO" id="GO:0016787">
    <property type="term" value="F:hydrolase activity"/>
    <property type="evidence" value="ECO:0007669"/>
    <property type="project" value="UniProtKB-KW"/>
</dbReference>
<organism evidence="4 5">
    <name type="scientific">Parabacteroides faecis</name>
    <dbReference type="NCBI Taxonomy" id="1217282"/>
    <lineage>
        <taxon>Bacteria</taxon>
        <taxon>Pseudomonadati</taxon>
        <taxon>Bacteroidota</taxon>
        <taxon>Bacteroidia</taxon>
        <taxon>Bacteroidales</taxon>
        <taxon>Tannerellaceae</taxon>
        <taxon>Parabacteroides</taxon>
    </lineage>
</organism>
<feature type="chain" id="PRO_5046540842" evidence="2">
    <location>
        <begin position="20"/>
        <end position="327"/>
    </location>
</feature>
<dbReference type="InterPro" id="IPR029058">
    <property type="entry name" value="AB_hydrolase_fold"/>
</dbReference>
<dbReference type="InterPro" id="IPR050300">
    <property type="entry name" value="GDXG_lipolytic_enzyme"/>
</dbReference>
<feature type="domain" description="BD-FAE-like" evidence="3">
    <location>
        <begin position="60"/>
        <end position="175"/>
    </location>
</feature>
<keyword evidence="1 4" id="KW-0378">Hydrolase</keyword>
<gene>
    <name evidence="4" type="ORF">GGQ57_002805</name>
</gene>
<reference evidence="4 5" key="1">
    <citation type="submission" date="2020-08" db="EMBL/GenBank/DDBJ databases">
        <title>Genomic Encyclopedia of Type Strains, Phase IV (KMG-IV): sequencing the most valuable type-strain genomes for metagenomic binning, comparative biology and taxonomic classification.</title>
        <authorList>
            <person name="Goeker M."/>
        </authorList>
    </citation>
    <scope>NUCLEOTIDE SEQUENCE [LARGE SCALE GENOMIC DNA]</scope>
    <source>
        <strain evidence="4 5">DSM 102983</strain>
    </source>
</reference>
<dbReference type="PANTHER" id="PTHR48081">
    <property type="entry name" value="AB HYDROLASE SUPERFAMILY PROTEIN C4A8.06C"/>
    <property type="match status" value="1"/>
</dbReference>
<dbReference type="InterPro" id="IPR049492">
    <property type="entry name" value="BD-FAE-like_dom"/>
</dbReference>
<evidence type="ECO:0000256" key="1">
    <source>
        <dbReference type="ARBA" id="ARBA00022801"/>
    </source>
</evidence>
<keyword evidence="2" id="KW-0732">Signal</keyword>
<dbReference type="Gene3D" id="3.40.50.1820">
    <property type="entry name" value="alpha/beta hydrolase"/>
    <property type="match status" value="1"/>
</dbReference>
<dbReference type="PROSITE" id="PS51257">
    <property type="entry name" value="PROKAR_LIPOPROTEIN"/>
    <property type="match status" value="1"/>
</dbReference>
<dbReference type="SUPFAM" id="SSF53474">
    <property type="entry name" value="alpha/beta-Hydrolases"/>
    <property type="match status" value="1"/>
</dbReference>
<keyword evidence="5" id="KW-1185">Reference proteome</keyword>
<dbReference type="RefSeq" id="WP_229801005.1">
    <property type="nucleotide sequence ID" value="NZ_BMPB01000005.1"/>
</dbReference>
<name>A0ABR6KN47_9BACT</name>
<evidence type="ECO:0000313" key="4">
    <source>
        <dbReference type="EMBL" id="MBB4622896.1"/>
    </source>
</evidence>
<dbReference type="PANTHER" id="PTHR48081:SF8">
    <property type="entry name" value="ALPHA_BETA HYDROLASE FOLD-3 DOMAIN-CONTAINING PROTEIN-RELATED"/>
    <property type="match status" value="1"/>
</dbReference>
<dbReference type="Pfam" id="PF20434">
    <property type="entry name" value="BD-FAE"/>
    <property type="match status" value="1"/>
</dbReference>
<dbReference type="Proteomes" id="UP000533637">
    <property type="component" value="Unassembled WGS sequence"/>
</dbReference>